<proteinExistence type="predicted"/>
<dbReference type="InterPro" id="IPR036280">
    <property type="entry name" value="Multihaem_cyt_sf"/>
</dbReference>
<dbReference type="InterPro" id="IPR051829">
    <property type="entry name" value="Multiheme_Cytochr_ET"/>
</dbReference>
<keyword evidence="2" id="KW-0802">TPR repeat</keyword>
<dbReference type="EMBL" id="SPMZ01000003">
    <property type="protein sequence ID" value="NMQ17885.1"/>
    <property type="molecule type" value="Genomic_DNA"/>
</dbReference>
<evidence type="ECO:0000256" key="2">
    <source>
        <dbReference type="PROSITE-ProRule" id="PRU00339"/>
    </source>
</evidence>
<dbReference type="RefSeq" id="WP_169247139.1">
    <property type="nucleotide sequence ID" value="NZ_SPMZ01000003.1"/>
</dbReference>
<dbReference type="InterPro" id="IPR011990">
    <property type="entry name" value="TPR-like_helical_dom_sf"/>
</dbReference>
<accession>A0ABX1THE3</accession>
<feature type="domain" description="Cytochrome c-552/4" evidence="4">
    <location>
        <begin position="65"/>
        <end position="90"/>
    </location>
</feature>
<feature type="domain" description="Doubled CXXCH motif" evidence="3">
    <location>
        <begin position="386"/>
        <end position="411"/>
    </location>
</feature>
<dbReference type="PROSITE" id="PS50293">
    <property type="entry name" value="TPR_REGION"/>
    <property type="match status" value="1"/>
</dbReference>
<dbReference type="PROSITE" id="PS50005">
    <property type="entry name" value="TPR"/>
    <property type="match status" value="1"/>
</dbReference>
<evidence type="ECO:0000313" key="5">
    <source>
        <dbReference type="EMBL" id="NMQ17885.1"/>
    </source>
</evidence>
<dbReference type="Gene3D" id="1.10.1130.10">
    <property type="entry name" value="Flavocytochrome C3, Chain A"/>
    <property type="match status" value="2"/>
</dbReference>
<reference evidence="5 6" key="1">
    <citation type="submission" date="2019-03" db="EMBL/GenBank/DDBJ databases">
        <title>Metabolic reconstructions from genomes of highly enriched 'Candidatus Accumulibacter' and 'Candidatus Competibacter' bioreactor populations.</title>
        <authorList>
            <person name="Annavajhala M.K."/>
            <person name="Welles L."/>
            <person name="Abbas B."/>
            <person name="Sorokin D."/>
            <person name="Park H."/>
            <person name="Van Loosdrecht M."/>
            <person name="Chandran K."/>
        </authorList>
    </citation>
    <scope>NUCLEOTIDE SEQUENCE [LARGE SCALE GENOMIC DNA]</scope>
    <source>
        <strain evidence="5 6">SBR_G</strain>
    </source>
</reference>
<organism evidence="5 6">
    <name type="scientific">Candidatus Competibacter phosphatis</name>
    <dbReference type="NCBI Taxonomy" id="221280"/>
    <lineage>
        <taxon>Bacteria</taxon>
        <taxon>Pseudomonadati</taxon>
        <taxon>Pseudomonadota</taxon>
        <taxon>Gammaproteobacteria</taxon>
        <taxon>Candidatus Competibacteraceae</taxon>
        <taxon>Candidatus Competibacter</taxon>
    </lineage>
</organism>
<dbReference type="SUPFAM" id="SSF48452">
    <property type="entry name" value="TPR-like"/>
    <property type="match status" value="1"/>
</dbReference>
<dbReference type="SMART" id="SM00028">
    <property type="entry name" value="TPR"/>
    <property type="match status" value="4"/>
</dbReference>
<evidence type="ECO:0000256" key="1">
    <source>
        <dbReference type="ARBA" id="ARBA00022729"/>
    </source>
</evidence>
<dbReference type="InterPro" id="IPR010177">
    <property type="entry name" value="Paired_CXXCH_1"/>
</dbReference>
<dbReference type="PANTHER" id="PTHR35038:SF8">
    <property type="entry name" value="C-TYPE POLYHEME CYTOCHROME OMCC"/>
    <property type="match status" value="1"/>
</dbReference>
<evidence type="ECO:0000313" key="6">
    <source>
        <dbReference type="Proteomes" id="UP000760480"/>
    </source>
</evidence>
<sequence>MTYFARWLSSGIALLLMSLILLGGLAVSIRWAWSASEPMEPLPVALPDHHPPITSTNSGYVGAQSCAECHTSEYRHWKDSQHAQAMQPATESSVLGDFHDVSFSYAGITSTFFRRDGKFMVRTDGPDGTLQDYEIAYTFGVYPLQQYLIGFPDGRYQALGIAWDSRPKEQGGQRWFHLYPDQNLTHKDPLHWTGLQQNWNYMCAECHSTNLRKNYDPKLNRFNTTWSEINVACEACHGPGADHLAWAKKEGDWQKLNSTKGLAIALDERHGLQFQLRAFAMKGLDLATPFLNPKPSVLWTAATQAATDSAPATAQRSAGRELELCARCHSRRGLFWEDYVFGQPLLDTHRLSLLTPDLYYPDGQMKDEVFNHGSFLQSKMQARGVSCGDCHEPHSGQLRATGSKVCLQCHLAAKYESPQHHFHPIDAKGVDCVSCHAPTTTYMVVDPRHDHSFRIPRPDLTVKMGVPNACNRCHEDRSAQWAAEQIKKWYGQPVPGHQQFAEALHAGHTEAAGARELLLALVKNPEQPNIARASGAMLLSERLDPTGFEALRPLLADPDPLLRSAAARALAVLPPELKVQHLAPLLDDPVRLVRIDAAQSLANVPKETLTENQRQALQRGVAEYIAAEMTNADRPESYLNIGLIHIDQGQFDQAEAAYRDALKLQPAFTQAAVNLADLYRIQGRDGDGETILRQALDLDPRNATAHHALGLLLIRQKRLPEALNALAEAAHLGEDNPRYGYVYAVALNSTGQGSKAIQALEAVLAKHPNDRETLMALVAFQRNAGNLGAARDYARRLAALEPENPEVRALLQQVGATR</sequence>
<dbReference type="PANTHER" id="PTHR35038">
    <property type="entry name" value="DISSIMILATORY SULFITE REDUCTASE SIRA"/>
    <property type="match status" value="1"/>
</dbReference>
<feature type="repeat" description="TPR" evidence="2">
    <location>
        <begin position="635"/>
        <end position="668"/>
    </location>
</feature>
<dbReference type="Gene3D" id="1.25.40.10">
    <property type="entry name" value="Tetratricopeptide repeat domain"/>
    <property type="match status" value="1"/>
</dbReference>
<dbReference type="InterPro" id="IPR011989">
    <property type="entry name" value="ARM-like"/>
</dbReference>
<dbReference type="SUPFAM" id="SSF48695">
    <property type="entry name" value="Multiheme cytochromes"/>
    <property type="match status" value="1"/>
</dbReference>
<keyword evidence="1" id="KW-0732">Signal</keyword>
<name>A0ABX1THE3_9GAMM</name>
<dbReference type="Gene3D" id="1.25.10.10">
    <property type="entry name" value="Leucine-rich Repeat Variant"/>
    <property type="match status" value="1"/>
</dbReference>
<feature type="domain" description="Cytochrome c-552/4" evidence="4">
    <location>
        <begin position="198"/>
        <end position="238"/>
    </location>
</feature>
<protein>
    <submittedName>
        <fullName evidence="5">Tetratricopeptide repeat protein</fullName>
    </submittedName>
</protein>
<evidence type="ECO:0000259" key="3">
    <source>
        <dbReference type="Pfam" id="PF09699"/>
    </source>
</evidence>
<dbReference type="Proteomes" id="UP000760480">
    <property type="component" value="Unassembled WGS sequence"/>
</dbReference>
<dbReference type="Pfam" id="PF13435">
    <property type="entry name" value="Cytochrome_C554"/>
    <property type="match status" value="2"/>
</dbReference>
<evidence type="ECO:0000259" key="4">
    <source>
        <dbReference type="Pfam" id="PF13435"/>
    </source>
</evidence>
<dbReference type="InterPro" id="IPR019734">
    <property type="entry name" value="TPR_rpt"/>
</dbReference>
<gene>
    <name evidence="5" type="ORF">E4P82_00905</name>
</gene>
<comment type="caution">
    <text evidence="5">The sequence shown here is derived from an EMBL/GenBank/DDBJ whole genome shotgun (WGS) entry which is preliminary data.</text>
</comment>
<dbReference type="Pfam" id="PF13646">
    <property type="entry name" value="HEAT_2"/>
    <property type="match status" value="1"/>
</dbReference>
<dbReference type="Pfam" id="PF00515">
    <property type="entry name" value="TPR_1"/>
    <property type="match status" value="1"/>
</dbReference>
<dbReference type="Pfam" id="PF09699">
    <property type="entry name" value="Paired_CXXCH_1"/>
    <property type="match status" value="1"/>
</dbReference>
<keyword evidence="6" id="KW-1185">Reference proteome</keyword>
<dbReference type="InterPro" id="IPR023155">
    <property type="entry name" value="Cyt_c-552/4"/>
</dbReference>
<dbReference type="Pfam" id="PF14559">
    <property type="entry name" value="TPR_19"/>
    <property type="match status" value="2"/>
</dbReference>